<evidence type="ECO:0000256" key="2">
    <source>
        <dbReference type="SAM" id="SignalP"/>
    </source>
</evidence>
<feature type="region of interest" description="Disordered" evidence="1">
    <location>
        <begin position="393"/>
        <end position="428"/>
    </location>
</feature>
<protein>
    <submittedName>
        <fullName evidence="3">Uncharacterized protein</fullName>
    </submittedName>
</protein>
<feature type="signal peptide" evidence="2">
    <location>
        <begin position="1"/>
        <end position="18"/>
    </location>
</feature>
<proteinExistence type="predicted"/>
<feature type="chain" id="PRO_5025505714" evidence="2">
    <location>
        <begin position="19"/>
        <end position="629"/>
    </location>
</feature>
<evidence type="ECO:0000313" key="4">
    <source>
        <dbReference type="Proteomes" id="UP000800035"/>
    </source>
</evidence>
<dbReference type="EMBL" id="ML976988">
    <property type="protein sequence ID" value="KAF1957912.1"/>
    <property type="molecule type" value="Genomic_DNA"/>
</dbReference>
<dbReference type="Gene3D" id="2.60.40.10">
    <property type="entry name" value="Immunoglobulins"/>
    <property type="match status" value="1"/>
</dbReference>
<dbReference type="Proteomes" id="UP000800035">
    <property type="component" value="Unassembled WGS sequence"/>
</dbReference>
<feature type="compositionally biased region" description="Polar residues" evidence="1">
    <location>
        <begin position="409"/>
        <end position="423"/>
    </location>
</feature>
<name>A0A6A5U248_9PLEO</name>
<keyword evidence="2" id="KW-0732">Signal</keyword>
<organism evidence="3 4">
    <name type="scientific">Byssothecium circinans</name>
    <dbReference type="NCBI Taxonomy" id="147558"/>
    <lineage>
        <taxon>Eukaryota</taxon>
        <taxon>Fungi</taxon>
        <taxon>Dikarya</taxon>
        <taxon>Ascomycota</taxon>
        <taxon>Pezizomycotina</taxon>
        <taxon>Dothideomycetes</taxon>
        <taxon>Pleosporomycetidae</taxon>
        <taxon>Pleosporales</taxon>
        <taxon>Massarineae</taxon>
        <taxon>Massarinaceae</taxon>
        <taxon>Byssothecium</taxon>
    </lineage>
</organism>
<dbReference type="OrthoDB" id="2129641at2759"/>
<dbReference type="InterPro" id="IPR013783">
    <property type="entry name" value="Ig-like_fold"/>
</dbReference>
<evidence type="ECO:0000256" key="1">
    <source>
        <dbReference type="SAM" id="MobiDB-lite"/>
    </source>
</evidence>
<reference evidence="3" key="1">
    <citation type="journal article" date="2020" name="Stud. Mycol.">
        <title>101 Dothideomycetes genomes: a test case for predicting lifestyles and emergence of pathogens.</title>
        <authorList>
            <person name="Haridas S."/>
            <person name="Albert R."/>
            <person name="Binder M."/>
            <person name="Bloem J."/>
            <person name="Labutti K."/>
            <person name="Salamov A."/>
            <person name="Andreopoulos B."/>
            <person name="Baker S."/>
            <person name="Barry K."/>
            <person name="Bills G."/>
            <person name="Bluhm B."/>
            <person name="Cannon C."/>
            <person name="Castanera R."/>
            <person name="Culley D."/>
            <person name="Daum C."/>
            <person name="Ezra D."/>
            <person name="Gonzalez J."/>
            <person name="Henrissat B."/>
            <person name="Kuo A."/>
            <person name="Liang C."/>
            <person name="Lipzen A."/>
            <person name="Lutzoni F."/>
            <person name="Magnuson J."/>
            <person name="Mondo S."/>
            <person name="Nolan M."/>
            <person name="Ohm R."/>
            <person name="Pangilinan J."/>
            <person name="Park H.-J."/>
            <person name="Ramirez L."/>
            <person name="Alfaro M."/>
            <person name="Sun H."/>
            <person name="Tritt A."/>
            <person name="Yoshinaga Y."/>
            <person name="Zwiers L.-H."/>
            <person name="Turgeon B."/>
            <person name="Goodwin S."/>
            <person name="Spatafora J."/>
            <person name="Crous P."/>
            <person name="Grigoriev I."/>
        </authorList>
    </citation>
    <scope>NUCLEOTIDE SEQUENCE</scope>
    <source>
        <strain evidence="3">CBS 675.92</strain>
    </source>
</reference>
<gene>
    <name evidence="3" type="ORF">CC80DRAFT_560007</name>
</gene>
<dbReference type="AlphaFoldDB" id="A0A6A5U248"/>
<sequence length="629" mass="65655">MFYAKIAPILSLASLVLAATPIPGTYGVSVIGNLDGCNVDTTEYNSGGTITVDGWTFKVPKNLITQFPVRWVPFGELCGAGVGGFEVTVNGNAIAGQPIAAQIIVAQGISTRIGQGYIESINGADASFKIRGGPTVKLSDPNGVFGAATNNAPFFPVDDENPSVTAFSGFPMCIQRSSTDEKCPSSNRPAGSTSFAAPDPLAMVPLAVGDFVEYSGVKTGSTIAAFEVAAINVQVTTSASDTVPQYIRVEDALIGVFDNNGNVEVADFRFIGFLSSCANAAVTIFAIDVDPCTGAETERQIGSATPRGGDARCKWEARIESTTAQTPYTREYVVKTQSKIITTKDGIEAGKYVTPVTEWIYPEVDNPGAEFIPFNFNNFRNMVQGDFLDGKQYGPLSPFPGANPPAPSKTCSPGDTAPPTGTSAPGGDAPVAFVAPFSSAQRGGAQIFLVASNNNTAINNNDLNYAWTKTSPASATVSITSPSAATATVNLPKVTAATSFVFEVTLSKKSDSSKTSKANVTISVTPTAADSVVVNTYTWESRQSGTIGVTCSSNVINGDNKQMSLLLNNGGTTLPMTSTAAGKWSYSSRSVKQPTNIQCVSDLGGRSELVTAPRRRKRGLVGTVVDAAL</sequence>
<feature type="compositionally biased region" description="Pro residues" evidence="1">
    <location>
        <begin position="397"/>
        <end position="407"/>
    </location>
</feature>
<evidence type="ECO:0000313" key="3">
    <source>
        <dbReference type="EMBL" id="KAF1957912.1"/>
    </source>
</evidence>
<keyword evidence="4" id="KW-1185">Reference proteome</keyword>
<accession>A0A6A5U248</accession>